<keyword evidence="1" id="KW-1133">Transmembrane helix</keyword>
<dbReference type="InterPro" id="IPR056337">
    <property type="entry name" value="LHD_YVC1"/>
</dbReference>
<keyword evidence="5" id="KW-1185">Reference proteome</keyword>
<dbReference type="AlphaFoldDB" id="A0A4R5XF92"/>
<dbReference type="InterPro" id="IPR052971">
    <property type="entry name" value="TRP_calcium_channel"/>
</dbReference>
<dbReference type="PANTHER" id="PTHR35859:SF4">
    <property type="entry name" value="MEMBRANE CHANNEL PROTEIN, PUTATIVE (AFU_ORTHOLOGUE AFUA_6G11300)-RELATED"/>
    <property type="match status" value="1"/>
</dbReference>
<dbReference type="Proteomes" id="UP000294933">
    <property type="component" value="Unassembled WGS sequence"/>
</dbReference>
<feature type="transmembrane region" description="Helical" evidence="1">
    <location>
        <begin position="360"/>
        <end position="380"/>
    </location>
</feature>
<reference evidence="4 5" key="1">
    <citation type="submission" date="2018-06" db="EMBL/GenBank/DDBJ databases">
        <title>A transcriptomic atlas of mushroom development highlights an independent origin of complex multicellularity.</title>
        <authorList>
            <consortium name="DOE Joint Genome Institute"/>
            <person name="Krizsan K."/>
            <person name="Almasi E."/>
            <person name="Merenyi Z."/>
            <person name="Sahu N."/>
            <person name="Viragh M."/>
            <person name="Koszo T."/>
            <person name="Mondo S."/>
            <person name="Kiss B."/>
            <person name="Balint B."/>
            <person name="Kues U."/>
            <person name="Barry K."/>
            <person name="Hegedus J.C."/>
            <person name="Henrissat B."/>
            <person name="Johnson J."/>
            <person name="Lipzen A."/>
            <person name="Ohm R."/>
            <person name="Nagy I."/>
            <person name="Pangilinan J."/>
            <person name="Yan J."/>
            <person name="Xiong Y."/>
            <person name="Grigoriev I.V."/>
            <person name="Hibbett D.S."/>
            <person name="Nagy L.G."/>
        </authorList>
    </citation>
    <scope>NUCLEOTIDE SEQUENCE [LARGE SCALE GENOMIC DNA]</scope>
    <source>
        <strain evidence="4 5">SZMC22713</strain>
    </source>
</reference>
<protein>
    <submittedName>
        <fullName evidence="4">Calcium activated cation channel</fullName>
    </submittedName>
</protein>
<dbReference type="VEuPathDB" id="FungiDB:BD410DRAFT_823826"/>
<gene>
    <name evidence="4" type="ORF">BD410DRAFT_823826</name>
</gene>
<dbReference type="EMBL" id="ML170156">
    <property type="protein sequence ID" value="TDL29820.1"/>
    <property type="molecule type" value="Genomic_DNA"/>
</dbReference>
<dbReference type="STRING" id="50990.A0A4R5XF92"/>
<organism evidence="4 5">
    <name type="scientific">Rickenella mellea</name>
    <dbReference type="NCBI Taxonomy" id="50990"/>
    <lineage>
        <taxon>Eukaryota</taxon>
        <taxon>Fungi</taxon>
        <taxon>Dikarya</taxon>
        <taxon>Basidiomycota</taxon>
        <taxon>Agaricomycotina</taxon>
        <taxon>Agaricomycetes</taxon>
        <taxon>Hymenochaetales</taxon>
        <taxon>Rickenellaceae</taxon>
        <taxon>Rickenella</taxon>
    </lineage>
</organism>
<keyword evidence="1" id="KW-0812">Transmembrane</keyword>
<feature type="transmembrane region" description="Helical" evidence="1">
    <location>
        <begin position="501"/>
        <end position="520"/>
    </location>
</feature>
<dbReference type="InterPro" id="IPR056336">
    <property type="entry name" value="YVC1_C"/>
</dbReference>
<sequence length="610" mass="69186">MADAEDHASTLSFKSIKASPDTLTKLVKRVRAMTLKLLPVQVEQEKISDPTSRFITPQVITAYEAAAGDFAEALPYCLLRARQLFIWDANRNPADYDENLCRAIACEVLARRIVHLAPPDRLYSIMSTRFRHLQRDGDKSDLTSALELAIDTHSTIFLSSSEAQHVINSLWSGAWIQKNNEENDIDYVPYDMGSEHTFWDHFDPTRLCVPRYQNFCRVTIWFVFLIVYSQAVRQPLERLDARHQGLDEWEVVLYVMALAFSIEEIHRLYKVLRYFTWRAFDFWTIVSVTTNTLLVTAFALRIAGMRILDHDGASKMHYKSFTVLSYVGPFIWMKLITVVDGYKYIGTMQICVARMLRESGIFFALLAILGLGFAQGLYALDAADGDTEHGFAVVNVLIQSLLQSPNFDTPTVTGTSLVLFYMWNVVTTVILLNVLISLFSSAYSDIVDNAEAQFLAFFAGKTIGMIRAPDSYVYPAPFNVIEVFLVAPFEPFLSTKAYAKLNRVVMTVVFFIPLTGIALWETQIDTHATKYMRDWFADGVDEGEEDEPSNQNPEVDEDGLTISRVPFAQLVKHFPNANMSEETNIINEIHSLRAKVEALSKKLEERPNGS</sequence>
<evidence type="ECO:0000313" key="4">
    <source>
        <dbReference type="EMBL" id="TDL29820.1"/>
    </source>
</evidence>
<dbReference type="Pfam" id="PF23190">
    <property type="entry name" value="LHD_TRPY1"/>
    <property type="match status" value="1"/>
</dbReference>
<dbReference type="PANTHER" id="PTHR35859">
    <property type="entry name" value="NONSELECTIVE CATION CHANNEL PROTEIN"/>
    <property type="match status" value="1"/>
</dbReference>
<feature type="transmembrane region" description="Helical" evidence="1">
    <location>
        <begin position="418"/>
        <end position="439"/>
    </location>
</feature>
<keyword evidence="1" id="KW-0472">Membrane</keyword>
<dbReference type="OrthoDB" id="301415at2759"/>
<feature type="domain" description="YVC1 N-terminal linker helical" evidence="2">
    <location>
        <begin position="24"/>
        <end position="202"/>
    </location>
</feature>
<evidence type="ECO:0000259" key="3">
    <source>
        <dbReference type="Pfam" id="PF23317"/>
    </source>
</evidence>
<feature type="transmembrane region" description="Helical" evidence="1">
    <location>
        <begin position="281"/>
        <end position="300"/>
    </location>
</feature>
<accession>A0A4R5XF92</accession>
<feature type="domain" description="Calcium channel YVC1-like C-terminal transmembrane" evidence="3">
    <location>
        <begin position="246"/>
        <end position="524"/>
    </location>
</feature>
<evidence type="ECO:0000313" key="5">
    <source>
        <dbReference type="Proteomes" id="UP000294933"/>
    </source>
</evidence>
<evidence type="ECO:0000256" key="1">
    <source>
        <dbReference type="SAM" id="Phobius"/>
    </source>
</evidence>
<name>A0A4R5XF92_9AGAM</name>
<feature type="transmembrane region" description="Helical" evidence="1">
    <location>
        <begin position="320"/>
        <end position="339"/>
    </location>
</feature>
<evidence type="ECO:0000259" key="2">
    <source>
        <dbReference type="Pfam" id="PF23190"/>
    </source>
</evidence>
<proteinExistence type="predicted"/>
<dbReference type="Pfam" id="PF23317">
    <property type="entry name" value="YVC1_C"/>
    <property type="match status" value="1"/>
</dbReference>